<keyword evidence="6" id="KW-0276">Fatty acid metabolism</keyword>
<comment type="pathway">
    <text evidence="1">Lipid metabolism; fatty acid biosynthesis.</text>
</comment>
<reference evidence="11" key="1">
    <citation type="submission" date="2018-06" db="EMBL/GenBank/DDBJ databases">
        <authorList>
            <person name="Zhirakovskaya E."/>
        </authorList>
    </citation>
    <scope>NUCLEOTIDE SEQUENCE</scope>
</reference>
<name>A0A3B0SE24_9ZZZZ</name>
<evidence type="ECO:0000256" key="7">
    <source>
        <dbReference type="ARBA" id="ARBA00023098"/>
    </source>
</evidence>
<keyword evidence="7" id="KW-0443">Lipid metabolism</keyword>
<evidence type="ECO:0000256" key="4">
    <source>
        <dbReference type="ARBA" id="ARBA00022516"/>
    </source>
</evidence>
<dbReference type="Pfam" id="PF08545">
    <property type="entry name" value="ACP_syn_III"/>
    <property type="match status" value="1"/>
</dbReference>
<evidence type="ECO:0000259" key="10">
    <source>
        <dbReference type="Pfam" id="PF08545"/>
    </source>
</evidence>
<dbReference type="InterPro" id="IPR016039">
    <property type="entry name" value="Thiolase-like"/>
</dbReference>
<dbReference type="Gene3D" id="3.40.47.10">
    <property type="match status" value="1"/>
</dbReference>
<evidence type="ECO:0000256" key="8">
    <source>
        <dbReference type="ARBA" id="ARBA00023160"/>
    </source>
</evidence>
<dbReference type="Pfam" id="PF08541">
    <property type="entry name" value="ACP_syn_III_C"/>
    <property type="match status" value="1"/>
</dbReference>
<feature type="domain" description="Beta-ketoacyl-[acyl-carrier-protein] synthase III C-terminal" evidence="9">
    <location>
        <begin position="236"/>
        <end position="325"/>
    </location>
</feature>
<dbReference type="FunFam" id="3.40.47.10:FF:000004">
    <property type="entry name" value="3-oxoacyl-[acyl-carrier-protein] synthase 3"/>
    <property type="match status" value="1"/>
</dbReference>
<keyword evidence="5 11" id="KW-0808">Transferase</keyword>
<evidence type="ECO:0000256" key="5">
    <source>
        <dbReference type="ARBA" id="ARBA00022679"/>
    </source>
</evidence>
<dbReference type="PANTHER" id="PTHR43091:SF1">
    <property type="entry name" value="BETA-KETOACYL-[ACYL-CARRIER-PROTEIN] SYNTHASE III, CHLOROPLASTIC"/>
    <property type="match status" value="1"/>
</dbReference>
<sequence length="325" mass="34948">MTVFRSIISGCGSYLPEKIITNKQMEEIVDTTDEWIIERTGIRQRHIAADDELTSDLALKAAQRALKDADLVAEDIDLIILATATPDQTFPSTATRVQAALGMTRGAAFDVQAVCSGFIYALATADNFIRAGQAKHALVIGAETFSRILDWQDRATCVLFGDGAGAVVLSATPSAGTSADRGILSSHLHSDGRYNELLYVDGGVSSTKSTGYLRMKGKEVFRHAVVNLASVVREALDFNGLTTGDVDMVIPHQANKRILDATIRKLKIDPSKVAVTVDRHANTSAASIPLALDVMVKENRIAQGDIVVLEAMGGGFTWGSCLIRW</sequence>
<dbReference type="CDD" id="cd00830">
    <property type="entry name" value="KAS_III"/>
    <property type="match status" value="1"/>
</dbReference>
<dbReference type="EC" id="2.3.1.180" evidence="3"/>
<dbReference type="GO" id="GO:0004315">
    <property type="term" value="F:3-oxoacyl-[acyl-carrier-protein] synthase activity"/>
    <property type="evidence" value="ECO:0007669"/>
    <property type="project" value="InterPro"/>
</dbReference>
<dbReference type="NCBIfam" id="TIGR00747">
    <property type="entry name" value="fabH"/>
    <property type="match status" value="1"/>
</dbReference>
<dbReference type="AlphaFoldDB" id="A0A3B0SE24"/>
<feature type="domain" description="Beta-ketoacyl-[acyl-carrier-protein] synthase III N-terminal" evidence="10">
    <location>
        <begin position="109"/>
        <end position="192"/>
    </location>
</feature>
<keyword evidence="11" id="KW-0012">Acyltransferase</keyword>
<comment type="similarity">
    <text evidence="2">Belongs to the thiolase-like superfamily. FabH family.</text>
</comment>
<dbReference type="GO" id="GO:0006633">
    <property type="term" value="P:fatty acid biosynthetic process"/>
    <property type="evidence" value="ECO:0007669"/>
    <property type="project" value="UniProtKB-KW"/>
</dbReference>
<gene>
    <name evidence="11" type="ORF">MNBD_ALPHA01-171</name>
</gene>
<keyword evidence="8" id="KW-0275">Fatty acid biosynthesis</keyword>
<evidence type="ECO:0000313" key="11">
    <source>
        <dbReference type="EMBL" id="VAV98938.1"/>
    </source>
</evidence>
<evidence type="ECO:0000256" key="2">
    <source>
        <dbReference type="ARBA" id="ARBA00008642"/>
    </source>
</evidence>
<dbReference type="EMBL" id="UOEJ01000107">
    <property type="protein sequence ID" value="VAV98938.1"/>
    <property type="molecule type" value="Genomic_DNA"/>
</dbReference>
<proteinExistence type="inferred from homology"/>
<dbReference type="PANTHER" id="PTHR43091">
    <property type="entry name" value="3-OXOACYL-[ACYL-CARRIER-PROTEIN] SYNTHASE"/>
    <property type="match status" value="1"/>
</dbReference>
<dbReference type="SUPFAM" id="SSF53901">
    <property type="entry name" value="Thiolase-like"/>
    <property type="match status" value="1"/>
</dbReference>
<evidence type="ECO:0000256" key="6">
    <source>
        <dbReference type="ARBA" id="ARBA00022832"/>
    </source>
</evidence>
<organism evidence="11">
    <name type="scientific">hydrothermal vent metagenome</name>
    <dbReference type="NCBI Taxonomy" id="652676"/>
    <lineage>
        <taxon>unclassified sequences</taxon>
        <taxon>metagenomes</taxon>
        <taxon>ecological metagenomes</taxon>
    </lineage>
</organism>
<evidence type="ECO:0000256" key="1">
    <source>
        <dbReference type="ARBA" id="ARBA00005194"/>
    </source>
</evidence>
<accession>A0A3B0SE24</accession>
<dbReference type="HAMAP" id="MF_01815">
    <property type="entry name" value="FabH"/>
    <property type="match status" value="1"/>
</dbReference>
<dbReference type="InterPro" id="IPR013751">
    <property type="entry name" value="ACP_syn_III_N"/>
</dbReference>
<evidence type="ECO:0000256" key="3">
    <source>
        <dbReference type="ARBA" id="ARBA00012333"/>
    </source>
</evidence>
<evidence type="ECO:0000259" key="9">
    <source>
        <dbReference type="Pfam" id="PF08541"/>
    </source>
</evidence>
<dbReference type="GO" id="GO:0033818">
    <property type="term" value="F:beta-ketoacyl-acyl-carrier-protein synthase III activity"/>
    <property type="evidence" value="ECO:0007669"/>
    <property type="project" value="UniProtKB-EC"/>
</dbReference>
<dbReference type="NCBIfam" id="NF006829">
    <property type="entry name" value="PRK09352.1"/>
    <property type="match status" value="1"/>
</dbReference>
<dbReference type="InterPro" id="IPR013747">
    <property type="entry name" value="ACP_syn_III_C"/>
</dbReference>
<keyword evidence="4" id="KW-0444">Lipid biosynthesis</keyword>
<dbReference type="InterPro" id="IPR004655">
    <property type="entry name" value="FabH"/>
</dbReference>
<protein>
    <recommendedName>
        <fullName evidence="3">beta-ketoacyl-[acyl-carrier-protein] synthase III</fullName>
        <ecNumber evidence="3">2.3.1.180</ecNumber>
    </recommendedName>
</protein>